<dbReference type="OrthoDB" id="7816979at2"/>
<dbReference type="AlphaFoldDB" id="A0A1N7EDN3"/>
<keyword evidence="2" id="KW-1185">Reference proteome</keyword>
<dbReference type="RefSeq" id="WP_076533240.1">
    <property type="nucleotide sequence ID" value="NZ_FOAC01000001.1"/>
</dbReference>
<dbReference type="Proteomes" id="UP000186019">
    <property type="component" value="Unassembled WGS sequence"/>
</dbReference>
<name>A0A1N7EDN3_9RHOB</name>
<dbReference type="EMBL" id="FTNV01000001">
    <property type="protein sequence ID" value="SIR86201.1"/>
    <property type="molecule type" value="Genomic_DNA"/>
</dbReference>
<accession>A0A1N7EDN3</accession>
<sequence length="291" mass="32505">MQLVLHAGAHITDEDRLLKCLTANQEVLTERGTQVPYPKEYRRLLRDVLHAGAQGSLAPDTREVLMDALGFDTPPERLILSNPGFFGTPKMAASGGDFYTSAAGRTQIFREIFAGDEIEMFFAICNPATFLPAIMAQTKFDTLAAYLGGTDPREMRWSGMIQRVRAAIPDIPITVWCNEDTPLIWGQILREMAGVEPGVPLNGEHALLREIMSPAGMTRFESYLEQHPGMTEMQKRRVISAFLDKFAQEDAIEEELDLPGWTDELVDELSDLYDDDVYEIGRLPGITLITP</sequence>
<dbReference type="STRING" id="573024.SAMN05216208_1982"/>
<proteinExistence type="predicted"/>
<evidence type="ECO:0000313" key="1">
    <source>
        <dbReference type="EMBL" id="SIR86201.1"/>
    </source>
</evidence>
<gene>
    <name evidence="1" type="ORF">SAMN05421666_0152</name>
</gene>
<evidence type="ECO:0000313" key="2">
    <source>
        <dbReference type="Proteomes" id="UP000186019"/>
    </source>
</evidence>
<reference evidence="1 2" key="1">
    <citation type="submission" date="2017-01" db="EMBL/GenBank/DDBJ databases">
        <authorList>
            <person name="Mah S.A."/>
            <person name="Swanson W.J."/>
            <person name="Moy G.W."/>
            <person name="Vacquier V.D."/>
        </authorList>
    </citation>
    <scope>NUCLEOTIDE SEQUENCE [LARGE SCALE GENOMIC DNA]</scope>
    <source>
        <strain evidence="1 2">DSM 29590</strain>
    </source>
</reference>
<protein>
    <submittedName>
        <fullName evidence="1">Uncharacterized protein</fullName>
    </submittedName>
</protein>
<organism evidence="1 2">
    <name type="scientific">Roseovarius nanhaiticus</name>
    <dbReference type="NCBI Taxonomy" id="573024"/>
    <lineage>
        <taxon>Bacteria</taxon>
        <taxon>Pseudomonadati</taxon>
        <taxon>Pseudomonadota</taxon>
        <taxon>Alphaproteobacteria</taxon>
        <taxon>Rhodobacterales</taxon>
        <taxon>Roseobacteraceae</taxon>
        <taxon>Roseovarius</taxon>
    </lineage>
</organism>